<evidence type="ECO:0000256" key="1">
    <source>
        <dbReference type="ARBA" id="ARBA00022527"/>
    </source>
</evidence>
<dbReference type="InterPro" id="IPR000719">
    <property type="entry name" value="Prot_kinase_dom"/>
</dbReference>
<evidence type="ECO:0000259" key="4">
    <source>
        <dbReference type="PROSITE" id="PS50011"/>
    </source>
</evidence>
<comment type="caution">
    <text evidence="5">The sequence shown here is derived from an EMBL/GenBank/DDBJ whole genome shotgun (WGS) entry which is preliminary data.</text>
</comment>
<sequence>MGNGISKLNPLSRVKPRSEKSQEEHFYVWHPHILHSFSYNVLKAATDKFSIKNLAGQGGCGDVYKGWIDSRTKDSAKPGHGLPIAIKMIKKHGAQGLDEWKVNELMILSNFHHPNVVKMLGYCAEGVHRILVFEFIPFGSLEENLSRGRMKIATGLARGLEYLHTMAKPIIHRDIKSANILLDHDFTPKIADFGLSRYGPQGDRTHLSTRVLGSKGYFAPEYIGTGHLTLKTDVYSLGVVLLEILSGLRAVKRYPNGKLTELSRWAMPYLNNKKQLHYVIDKRIVKEVDMAEAYEFAIIILQCLTNDPKIRPTITEVLHSLQHLEQNMDK</sequence>
<dbReference type="GO" id="GO:0016301">
    <property type="term" value="F:kinase activity"/>
    <property type="evidence" value="ECO:0007669"/>
    <property type="project" value="UniProtKB-KW"/>
</dbReference>
<dbReference type="Gene3D" id="3.30.200.20">
    <property type="entry name" value="Phosphorylase Kinase, domain 1"/>
    <property type="match status" value="1"/>
</dbReference>
<dbReference type="SUPFAM" id="SSF56112">
    <property type="entry name" value="Protein kinase-like (PK-like)"/>
    <property type="match status" value="1"/>
</dbReference>
<reference evidence="5" key="2">
    <citation type="submission" date="2022-01" db="EMBL/GenBank/DDBJ databases">
        <authorList>
            <person name="Yamashiro T."/>
            <person name="Shiraishi A."/>
            <person name="Satake H."/>
            <person name="Nakayama K."/>
        </authorList>
    </citation>
    <scope>NUCLEOTIDE SEQUENCE</scope>
</reference>
<organism evidence="5 6">
    <name type="scientific">Tanacetum coccineum</name>
    <dbReference type="NCBI Taxonomy" id="301880"/>
    <lineage>
        <taxon>Eukaryota</taxon>
        <taxon>Viridiplantae</taxon>
        <taxon>Streptophyta</taxon>
        <taxon>Embryophyta</taxon>
        <taxon>Tracheophyta</taxon>
        <taxon>Spermatophyta</taxon>
        <taxon>Magnoliopsida</taxon>
        <taxon>eudicotyledons</taxon>
        <taxon>Gunneridae</taxon>
        <taxon>Pentapetalae</taxon>
        <taxon>asterids</taxon>
        <taxon>campanulids</taxon>
        <taxon>Asterales</taxon>
        <taxon>Asteraceae</taxon>
        <taxon>Asteroideae</taxon>
        <taxon>Anthemideae</taxon>
        <taxon>Anthemidinae</taxon>
        <taxon>Tanacetum</taxon>
    </lineage>
</organism>
<keyword evidence="2" id="KW-0547">Nucleotide-binding</keyword>
<dbReference type="PROSITE" id="PS50011">
    <property type="entry name" value="PROTEIN_KINASE_DOM"/>
    <property type="match status" value="1"/>
</dbReference>
<dbReference type="SMART" id="SM00220">
    <property type="entry name" value="S_TKc"/>
    <property type="match status" value="1"/>
</dbReference>
<protein>
    <submittedName>
        <fullName evidence="5">Probable serine/threonine-protein kinase PBL3</fullName>
    </submittedName>
</protein>
<dbReference type="PROSITE" id="PS00108">
    <property type="entry name" value="PROTEIN_KINASE_ST"/>
    <property type="match status" value="1"/>
</dbReference>
<evidence type="ECO:0000313" key="6">
    <source>
        <dbReference type="Proteomes" id="UP001151760"/>
    </source>
</evidence>
<dbReference type="Proteomes" id="UP001151760">
    <property type="component" value="Unassembled WGS sequence"/>
</dbReference>
<dbReference type="EMBL" id="BQNB010015116">
    <property type="protein sequence ID" value="GJT36194.1"/>
    <property type="molecule type" value="Genomic_DNA"/>
</dbReference>
<gene>
    <name evidence="5" type="ORF">Tco_0926613</name>
</gene>
<keyword evidence="5" id="KW-0808">Transferase</keyword>
<evidence type="ECO:0000256" key="3">
    <source>
        <dbReference type="ARBA" id="ARBA00022840"/>
    </source>
</evidence>
<dbReference type="InterPro" id="IPR008271">
    <property type="entry name" value="Ser/Thr_kinase_AS"/>
</dbReference>
<evidence type="ECO:0000313" key="5">
    <source>
        <dbReference type="EMBL" id="GJT36194.1"/>
    </source>
</evidence>
<keyword evidence="5" id="KW-0418">Kinase</keyword>
<dbReference type="Pfam" id="PF00069">
    <property type="entry name" value="Pkinase"/>
    <property type="match status" value="1"/>
</dbReference>
<keyword evidence="1" id="KW-0723">Serine/threonine-protein kinase</keyword>
<proteinExistence type="predicted"/>
<dbReference type="Gene3D" id="1.10.510.10">
    <property type="entry name" value="Transferase(Phosphotransferase) domain 1"/>
    <property type="match status" value="1"/>
</dbReference>
<dbReference type="InterPro" id="IPR011009">
    <property type="entry name" value="Kinase-like_dom_sf"/>
</dbReference>
<dbReference type="PANTHER" id="PTHR47989:SF47">
    <property type="entry name" value="SERINE_THREONINE-PROTEIN KINASE PBL28-RELATED"/>
    <property type="match status" value="1"/>
</dbReference>
<keyword evidence="6" id="KW-1185">Reference proteome</keyword>
<dbReference type="PANTHER" id="PTHR47989">
    <property type="entry name" value="OS01G0750732 PROTEIN"/>
    <property type="match status" value="1"/>
</dbReference>
<reference evidence="5" key="1">
    <citation type="journal article" date="2022" name="Int. J. Mol. Sci.">
        <title>Draft Genome of Tanacetum Coccineum: Genomic Comparison of Closely Related Tanacetum-Family Plants.</title>
        <authorList>
            <person name="Yamashiro T."/>
            <person name="Shiraishi A."/>
            <person name="Nakayama K."/>
            <person name="Satake H."/>
        </authorList>
    </citation>
    <scope>NUCLEOTIDE SEQUENCE</scope>
</reference>
<name>A0ABQ5DGJ9_9ASTR</name>
<keyword evidence="3" id="KW-0067">ATP-binding</keyword>
<feature type="domain" description="Protein kinase" evidence="4">
    <location>
        <begin position="49"/>
        <end position="324"/>
    </location>
</feature>
<accession>A0ABQ5DGJ9</accession>
<evidence type="ECO:0000256" key="2">
    <source>
        <dbReference type="ARBA" id="ARBA00022741"/>
    </source>
</evidence>